<accession>A0AA89BR57</accession>
<name>A0AA89BR57_PINIB</name>
<dbReference type="Proteomes" id="UP001186944">
    <property type="component" value="Unassembled WGS sequence"/>
</dbReference>
<organism evidence="3 4">
    <name type="scientific">Pinctada imbricata</name>
    <name type="common">Atlantic pearl-oyster</name>
    <name type="synonym">Pinctada martensii</name>
    <dbReference type="NCBI Taxonomy" id="66713"/>
    <lineage>
        <taxon>Eukaryota</taxon>
        <taxon>Metazoa</taxon>
        <taxon>Spiralia</taxon>
        <taxon>Lophotrochozoa</taxon>
        <taxon>Mollusca</taxon>
        <taxon>Bivalvia</taxon>
        <taxon>Autobranchia</taxon>
        <taxon>Pteriomorphia</taxon>
        <taxon>Pterioida</taxon>
        <taxon>Pterioidea</taxon>
        <taxon>Pteriidae</taxon>
        <taxon>Pinctada</taxon>
    </lineage>
</organism>
<dbReference type="Pfam" id="PF25683">
    <property type="entry name" value="URGCP_GTPase"/>
    <property type="match status" value="1"/>
</dbReference>
<protein>
    <recommendedName>
        <fullName evidence="2">VLIG-type G domain-containing protein</fullName>
    </recommendedName>
</protein>
<dbReference type="PANTHER" id="PTHR14819:SF25">
    <property type="entry name" value="CHROMOSOME UNDETERMINED SCAFFOLD_52, WHOLE GENOME SHOTGUN SEQUENCE"/>
    <property type="match status" value="1"/>
</dbReference>
<feature type="domain" description="VLIG-type G" evidence="2">
    <location>
        <begin position="625"/>
        <end position="869"/>
    </location>
</feature>
<dbReference type="InterPro" id="IPR027417">
    <property type="entry name" value="P-loop_NTPase"/>
</dbReference>
<dbReference type="Gene3D" id="3.40.50.300">
    <property type="entry name" value="P-loop containing nucleotide triphosphate hydrolases"/>
    <property type="match status" value="1"/>
</dbReference>
<dbReference type="PANTHER" id="PTHR14819">
    <property type="entry name" value="GTP-BINDING"/>
    <property type="match status" value="1"/>
</dbReference>
<dbReference type="InterPro" id="IPR052986">
    <property type="entry name" value="VLIG_GTPase"/>
</dbReference>
<evidence type="ECO:0000256" key="1">
    <source>
        <dbReference type="ARBA" id="ARBA00006828"/>
    </source>
</evidence>
<comment type="similarity">
    <text evidence="1">Belongs to the TRAFAC class dynamin-like GTPase superfamily. Very large inducible GTPase (VLIG) family.</text>
</comment>
<dbReference type="GO" id="GO:0005525">
    <property type="term" value="F:GTP binding"/>
    <property type="evidence" value="ECO:0007669"/>
    <property type="project" value="InterPro"/>
</dbReference>
<proteinExistence type="inferred from homology"/>
<dbReference type="SUPFAM" id="SSF52540">
    <property type="entry name" value="P-loop containing nucleoside triphosphate hydrolases"/>
    <property type="match status" value="1"/>
</dbReference>
<evidence type="ECO:0000259" key="2">
    <source>
        <dbReference type="PROSITE" id="PS51717"/>
    </source>
</evidence>
<evidence type="ECO:0000313" key="3">
    <source>
        <dbReference type="EMBL" id="KAK3084474.1"/>
    </source>
</evidence>
<dbReference type="Pfam" id="PF25496">
    <property type="entry name" value="URGCP"/>
    <property type="match status" value="1"/>
</dbReference>
<dbReference type="PROSITE" id="PS51717">
    <property type="entry name" value="G_VLIG"/>
    <property type="match status" value="1"/>
</dbReference>
<reference evidence="3" key="1">
    <citation type="submission" date="2019-08" db="EMBL/GenBank/DDBJ databases">
        <title>The improved chromosome-level genome for the pearl oyster Pinctada fucata martensii using PacBio sequencing and Hi-C.</title>
        <authorList>
            <person name="Zheng Z."/>
        </authorList>
    </citation>
    <scope>NUCLEOTIDE SEQUENCE</scope>
    <source>
        <strain evidence="3">ZZ-2019</strain>
        <tissue evidence="3">Adductor muscle</tissue>
    </source>
</reference>
<comment type="caution">
    <text evidence="3">The sequence shown here is derived from an EMBL/GenBank/DDBJ whole genome shotgun (WGS) entry which is preliminary data.</text>
</comment>
<dbReference type="InterPro" id="IPR030383">
    <property type="entry name" value="G_VLIG_dom"/>
</dbReference>
<sequence>MQLLQLMNLLEKYPGKISLQDVHAIDKVSPNKCTNIADLPWVILRKIISVDSSFRDEVLEELFEKMQDDSEVIPKSDDEKDNKGTIDEERISLFSLHPSDVFFTIFLCCDMFLQKTIMTKLSFCQFAVPFVYPRIYDDSLMMSLWSLRDIYIDDVQSLPTSSTKRVSFIRLGEVNEQSKSKLIDEFLRDQNEEHSTFYHHDCPLGENLRLVSNGIIEMSWFIPSIDDKKWAVSKEGAGENKSLTEPTLVFNLRGDGALHVRQVQILSEVTDIMVVLAEVESMDDEKNCDMLREIHRNTFIILLVSSKIKDNKTRDKIANTYRESLKTDEEKTSVLFLFDNKKKKNASKRRTMLRSEVQSMMKKVKPPKPLEQICSKLKLKINIDEMVLDCQKGKEFADSLFKTVIKDEESIEPRKEILPLQGDDLWVKWSHLLKEKSRIKTNVEGKTTDEPEYREMESIRLKQIETCHPFMARFIEVIFTLRKNKRTLLFFLDWTKHILEMLSKLKLPSLEKSFSEAFEKYEKSRSESDKSNVQKKKRELRDALFGIEHIFLELSQIYESFIRQGEKKDTFIAEKTMIILTAIPHIVSDLFLSGQILQILDGEASNVPLTWLQSVFDCIRLRKGNVKFTSVSILGIQSSGKSTLLNSMFGIQFNVSAGRCTRGVYTQLIPVRSKSTLKSDYLMVIDTEGLRAPELSDYSFNHDNELATFAIGFGDFALINIKGETISDMKDVLEIVVHGLLRLKQANQSLQFNQSCTFIHQNVSAKDAKDKMLQGHQETLKTLDDITKEIAESEGIQGVNAFKDVLEFHPHSSIKYVPDLWHGSPPMAPTSTKYSSKVQEIVDLIKLKMTETRNIHSVLDTSTRLHDLWKGILKEDFVFSFRNSLEVKAYNSLDIEFKKLGWEMEVAKQEWIDTNVVKGLNDLQRKEDLPKLISDLRIQFLFQMDKISQETKEKVSKFINEADSREQMIHWKERVIKRVDTLREELEIDYDKRVQEKSNICIVNFSEKSILSVNEKIINEKAQDLAKTLQRKQLSEDKLREYFEDMFEARMQEIEKENPSLPKEAEQNIEVGMRQDITTVLRHSYSNYSEKIRSQLQKRPLTGEEEYTTLADIFSNTTQTQTSSPWHLSWSWPFSDKKKKVWKTNVAHILNDIEFRINRERATRFRLSKTEFSIILKHAQDLISTSNQRKHDLNININVEIDIAVLVSRRCYHVFVRHNKEVLQQNSLRNKLGKIKEKTFKRFTNTVRQKHKDLTAADLLSDDLAEIIWNKMVQESKMQLKTWILRRYNFSKFNLMKDLLTKLVEKSYFESFVEFIKFPASYVLRFIITEAQQDFLERKGDSSSCKFKDWAYSFVSEKIDYIITTLDSYCKISENESPDTWLSEFAEALSEAKFDLSNDPLLQLKDFAITDFVQFKKSVTEHLYAKQNLLYEKISSFDLSDMEEIDDSPFEKAFSVLWGCTEKCPLCAEPCSRETKHEGDIKHRCVQHRPGGIFGVYWTHNDTLVERNCNFHLGSNGRMVCCGKRSWCRTCPKETDCEEVHFLHNYNKYIPDWDIQPQADTEGSKFWNWFMCKYSKELAEHFDHKEAGIPSSWRDIAEDDALKSLNETYQTKL</sequence>
<dbReference type="EMBL" id="VSWD01000013">
    <property type="protein sequence ID" value="KAK3084474.1"/>
    <property type="molecule type" value="Genomic_DNA"/>
</dbReference>
<gene>
    <name evidence="3" type="ORF">FSP39_014091</name>
</gene>
<dbReference type="InterPro" id="IPR057365">
    <property type="entry name" value="URGCP"/>
</dbReference>
<evidence type="ECO:0000313" key="4">
    <source>
        <dbReference type="Proteomes" id="UP001186944"/>
    </source>
</evidence>
<keyword evidence="4" id="KW-1185">Reference proteome</keyword>